<evidence type="ECO:0000313" key="3">
    <source>
        <dbReference type="EMBL" id="TMJ00226.1"/>
    </source>
</evidence>
<dbReference type="Proteomes" id="UP000319353">
    <property type="component" value="Unassembled WGS sequence"/>
</dbReference>
<comment type="caution">
    <text evidence="3">The sequence shown here is derived from an EMBL/GenBank/DDBJ whole genome shotgun (WGS) entry which is preliminary data.</text>
</comment>
<name>A0A537KWV9_9BACT</name>
<dbReference type="Pfam" id="PF13565">
    <property type="entry name" value="HTH_32"/>
    <property type="match status" value="1"/>
</dbReference>
<feature type="domain" description="Integrase catalytic" evidence="2">
    <location>
        <begin position="136"/>
        <end position="325"/>
    </location>
</feature>
<organism evidence="3 4">
    <name type="scientific">Candidatus Segetimicrobium genomatis</name>
    <dbReference type="NCBI Taxonomy" id="2569760"/>
    <lineage>
        <taxon>Bacteria</taxon>
        <taxon>Bacillati</taxon>
        <taxon>Candidatus Sysuimicrobiota</taxon>
        <taxon>Candidatus Sysuimicrobiia</taxon>
        <taxon>Candidatus Sysuimicrobiales</taxon>
        <taxon>Candidatus Segetimicrobiaceae</taxon>
        <taxon>Candidatus Segetimicrobium</taxon>
    </lineage>
</organism>
<feature type="region of interest" description="Disordered" evidence="1">
    <location>
        <begin position="392"/>
        <end position="422"/>
    </location>
</feature>
<dbReference type="InterPro" id="IPR047797">
    <property type="entry name" value="ISNCY_transpos"/>
</dbReference>
<reference evidence="3 4" key="1">
    <citation type="journal article" date="2019" name="Nat. Microbiol.">
        <title>Mediterranean grassland soil C-N compound turnover is dependent on rainfall and depth, and is mediated by genomically divergent microorganisms.</title>
        <authorList>
            <person name="Diamond S."/>
            <person name="Andeer P.F."/>
            <person name="Li Z."/>
            <person name="Crits-Christoph A."/>
            <person name="Burstein D."/>
            <person name="Anantharaman K."/>
            <person name="Lane K.R."/>
            <person name="Thomas B.C."/>
            <person name="Pan C."/>
            <person name="Northen T.R."/>
            <person name="Banfield J.F."/>
        </authorList>
    </citation>
    <scope>NUCLEOTIDE SEQUENCE [LARGE SCALE GENOMIC DNA]</scope>
    <source>
        <strain evidence="3">NP_4</strain>
    </source>
</reference>
<dbReference type="InterPro" id="IPR036397">
    <property type="entry name" value="RNaseH_sf"/>
</dbReference>
<dbReference type="SUPFAM" id="SSF46689">
    <property type="entry name" value="Homeodomain-like"/>
    <property type="match status" value="1"/>
</dbReference>
<dbReference type="InterPro" id="IPR001584">
    <property type="entry name" value="Integrase_cat-core"/>
</dbReference>
<dbReference type="PANTHER" id="PTHR35004">
    <property type="entry name" value="TRANSPOSASE RV3428C-RELATED"/>
    <property type="match status" value="1"/>
</dbReference>
<dbReference type="SUPFAM" id="SSF53098">
    <property type="entry name" value="Ribonuclease H-like"/>
    <property type="match status" value="1"/>
</dbReference>
<evidence type="ECO:0000313" key="4">
    <source>
        <dbReference type="Proteomes" id="UP000319353"/>
    </source>
</evidence>
<dbReference type="GO" id="GO:0015074">
    <property type="term" value="P:DNA integration"/>
    <property type="evidence" value="ECO:0007669"/>
    <property type="project" value="InterPro"/>
</dbReference>
<evidence type="ECO:0000259" key="2">
    <source>
        <dbReference type="PROSITE" id="PS50994"/>
    </source>
</evidence>
<gene>
    <name evidence="3" type="ORF">E6H01_10000</name>
</gene>
<proteinExistence type="predicted"/>
<sequence length="449" mass="50799">MTRETITLTQAEQQRVIVLTAVRERHVGAARAATLLGVSLRHCRRLLAAFRRDGPAALAHGNRGRPAPNRVPKSLERRIVRLARTTYAGFNHQHLTEKLAEAHRIVLSRPTVHRILLAAGLPSPRPRRRRRFRRRRDRMPQTGLLLQWDGSHHDWLEGRGPRLVLQGAIDDATNEVPAAIFRAQEDASGYFVVLRETIRTRGIPVALYGDRHGIVTNDARPRPLTVDEQLRGHSRPLTQVGRALRELGIAWIPAHSPQAKGRVERLWGTFQDRLVSELRLARARTLEEANAVLQSFLPRYNARFTRPAAQPGSAYRPLPSALNLDDICCIAHERTVANDNTVTLGPQHLQLLPDAQRASYTKARVIVRRHLDGRLSVSQNGRRVAFRILAAAPHPAPTQKPNAQHPVRPRAPSTWKPPRDHPWKKTYAQELRRKQLRMARVTFSLNTLG</sequence>
<dbReference type="AlphaFoldDB" id="A0A537KWV9"/>
<dbReference type="EMBL" id="VBAL01000120">
    <property type="protein sequence ID" value="TMJ00226.1"/>
    <property type="molecule type" value="Genomic_DNA"/>
</dbReference>
<dbReference type="PROSITE" id="PS50994">
    <property type="entry name" value="INTEGRASE"/>
    <property type="match status" value="1"/>
</dbReference>
<accession>A0A537KWV9</accession>
<dbReference type="GO" id="GO:0003676">
    <property type="term" value="F:nucleic acid binding"/>
    <property type="evidence" value="ECO:0007669"/>
    <property type="project" value="InterPro"/>
</dbReference>
<dbReference type="InterPro" id="IPR009057">
    <property type="entry name" value="Homeodomain-like_sf"/>
</dbReference>
<dbReference type="InterPro" id="IPR012337">
    <property type="entry name" value="RNaseH-like_sf"/>
</dbReference>
<dbReference type="PANTHER" id="PTHR35004:SF7">
    <property type="entry name" value="INTEGRASE PROTEIN"/>
    <property type="match status" value="1"/>
</dbReference>
<protein>
    <submittedName>
        <fullName evidence="3">ISNCY family transposase</fullName>
    </submittedName>
</protein>
<dbReference type="Gene3D" id="3.30.420.10">
    <property type="entry name" value="Ribonuclease H-like superfamily/Ribonuclease H"/>
    <property type="match status" value="1"/>
</dbReference>
<dbReference type="NCBIfam" id="NF033594">
    <property type="entry name" value="transpos_ISNCY_2"/>
    <property type="match status" value="1"/>
</dbReference>
<evidence type="ECO:0000256" key="1">
    <source>
        <dbReference type="SAM" id="MobiDB-lite"/>
    </source>
</evidence>